<dbReference type="Proteomes" id="UP000054495">
    <property type="component" value="Unassembled WGS sequence"/>
</dbReference>
<dbReference type="InterPro" id="IPR043502">
    <property type="entry name" value="DNA/RNA_pol_sf"/>
</dbReference>
<dbReference type="GO" id="GO:0005760">
    <property type="term" value="C:gamma DNA polymerase complex"/>
    <property type="evidence" value="ECO:0007669"/>
    <property type="project" value="InterPro"/>
</dbReference>
<dbReference type="GO" id="GO:0003887">
    <property type="term" value="F:DNA-directed DNA polymerase activity"/>
    <property type="evidence" value="ECO:0007669"/>
    <property type="project" value="TreeGrafter"/>
</dbReference>
<evidence type="ECO:0000313" key="2">
    <source>
        <dbReference type="Proteomes" id="UP000054495"/>
    </source>
</evidence>
<dbReference type="GO" id="GO:0006264">
    <property type="term" value="P:mitochondrial DNA replication"/>
    <property type="evidence" value="ECO:0007669"/>
    <property type="project" value="TreeGrafter"/>
</dbReference>
<keyword evidence="2" id="KW-1185">Reference proteome</keyword>
<dbReference type="SUPFAM" id="SSF56672">
    <property type="entry name" value="DNA/RNA polymerases"/>
    <property type="match status" value="1"/>
</dbReference>
<proteinExistence type="predicted"/>
<dbReference type="PANTHER" id="PTHR10267">
    <property type="entry name" value="DNA POLYMERASE SUBUNIT GAMMA-1"/>
    <property type="match status" value="1"/>
</dbReference>
<dbReference type="PANTHER" id="PTHR10267:SF0">
    <property type="entry name" value="DNA POLYMERASE SUBUNIT GAMMA-1"/>
    <property type="match status" value="1"/>
</dbReference>
<organism evidence="1 2">
    <name type="scientific">Ancylostoma ceylanicum</name>
    <dbReference type="NCBI Taxonomy" id="53326"/>
    <lineage>
        <taxon>Eukaryota</taxon>
        <taxon>Metazoa</taxon>
        <taxon>Ecdysozoa</taxon>
        <taxon>Nematoda</taxon>
        <taxon>Chromadorea</taxon>
        <taxon>Rhabditida</taxon>
        <taxon>Rhabditina</taxon>
        <taxon>Rhabditomorpha</taxon>
        <taxon>Strongyloidea</taxon>
        <taxon>Ancylostomatidae</taxon>
        <taxon>Ancylostomatinae</taxon>
        <taxon>Ancylostoma</taxon>
    </lineage>
</organism>
<gene>
    <name evidence="1" type="ORF">ANCCEY_09599</name>
</gene>
<accession>A0A0D6LMQ5</accession>
<name>A0A0D6LMQ5_9BILA</name>
<dbReference type="AlphaFoldDB" id="A0A0D6LMQ5"/>
<protein>
    <submittedName>
        <fullName evidence="1">Uncharacterized protein</fullName>
    </submittedName>
</protein>
<dbReference type="InterPro" id="IPR002297">
    <property type="entry name" value="DNA-dir_DNA_pol_A_mt"/>
</dbReference>
<reference evidence="1 2" key="1">
    <citation type="submission" date="2013-05" db="EMBL/GenBank/DDBJ databases">
        <title>Draft genome of the parasitic nematode Anyclostoma ceylanicum.</title>
        <authorList>
            <person name="Mitreva M."/>
        </authorList>
    </citation>
    <scope>NUCLEOTIDE SEQUENCE [LARGE SCALE GENOMIC DNA]</scope>
</reference>
<dbReference type="GO" id="GO:0008408">
    <property type="term" value="F:3'-5' exonuclease activity"/>
    <property type="evidence" value="ECO:0007669"/>
    <property type="project" value="TreeGrafter"/>
</dbReference>
<dbReference type="EMBL" id="KE125120">
    <property type="protein sequence ID" value="EPB71311.1"/>
    <property type="molecule type" value="Genomic_DNA"/>
</dbReference>
<evidence type="ECO:0000313" key="1">
    <source>
        <dbReference type="EMBL" id="EPB71311.1"/>
    </source>
</evidence>
<dbReference type="GO" id="GO:0003677">
    <property type="term" value="F:DNA binding"/>
    <property type="evidence" value="ECO:0007669"/>
    <property type="project" value="InterPro"/>
</dbReference>
<sequence length="243" mass="26953">MFQLGAQNVGDPLGKHFLRYINSKVLRPTRHIDEFFILLEALKTTKFWTNYTCVDPFFIYYCSSSKPGYCEVLLWHVFRKRFESELPVWYESDDGPRLGAIAPAIVPAGTVSRRSVHKLWVTLTNESVGHWGTNRIGTGIKSLVQAPEGCVLVGADVDSQEQWLAGLFGDASHAATFAASSRHPGLTPFSNMMLAGSKAEGTDLHTVVANQLQIDRGQAKVSFAVQSVPLPAEIPFLTILFRR</sequence>